<dbReference type="CDD" id="cd00093">
    <property type="entry name" value="HTH_XRE"/>
    <property type="match status" value="1"/>
</dbReference>
<sequence>MSLGKSFAQRLRWHRRRQGKSQAVIAGLAGLNPEYLGQIERGQRTPTLDTVEAISRALEVPVGELFGEVKDIPAEPTDGHIATQLHSALHSGTTAGDATDLHLPELRERVDRAWEIWQGTPDRYSRLFPLIVPLTRDVVRYCAAEPSPADRALAADTYGLLRTVARRINLTDLALLAAERGLRAAERSEDPVRVATARWNLAHALLGLGEHASALEVAREAASRIGPASGREVAAITGALWLTAAVARARSGDAFGALRWIEEHAAPLADRTGETNVGRTCFGPVNVGMHMMNIELEQGQAASALAMADRVDASALASRERHTTWALDLARGHVLQHDPGAAMLYLLQAEITGAEDLRFNPDAHTILNRVVHRARPALRTQAISLTRRLNLEGTILSS</sequence>
<dbReference type="SMART" id="SM00530">
    <property type="entry name" value="HTH_XRE"/>
    <property type="match status" value="1"/>
</dbReference>
<dbReference type="Proteomes" id="UP000240542">
    <property type="component" value="Unassembled WGS sequence"/>
</dbReference>
<dbReference type="InterPro" id="IPR001387">
    <property type="entry name" value="Cro/C1-type_HTH"/>
</dbReference>
<evidence type="ECO:0000259" key="2">
    <source>
        <dbReference type="PROSITE" id="PS50943"/>
    </source>
</evidence>
<dbReference type="RefSeq" id="WP_083934852.1">
    <property type="nucleotide sequence ID" value="NZ_PYGA01000031.1"/>
</dbReference>
<reference evidence="3 4" key="1">
    <citation type="submission" date="2018-03" db="EMBL/GenBank/DDBJ databases">
        <title>Genomic Encyclopedia of Archaeal and Bacterial Type Strains, Phase II (KMG-II): from individual species to whole genera.</title>
        <authorList>
            <person name="Goeker M."/>
        </authorList>
    </citation>
    <scope>NUCLEOTIDE SEQUENCE [LARGE SCALE GENOMIC DNA]</scope>
    <source>
        <strain evidence="3 4">DSM 45312</strain>
    </source>
</reference>
<dbReference type="Gene3D" id="1.25.40.10">
    <property type="entry name" value="Tetratricopeptide repeat domain"/>
    <property type="match status" value="1"/>
</dbReference>
<organism evidence="3 4">
    <name type="scientific">Murinocardiopsis flavida</name>
    <dbReference type="NCBI Taxonomy" id="645275"/>
    <lineage>
        <taxon>Bacteria</taxon>
        <taxon>Bacillati</taxon>
        <taxon>Actinomycetota</taxon>
        <taxon>Actinomycetes</taxon>
        <taxon>Streptosporangiales</taxon>
        <taxon>Nocardiopsidaceae</taxon>
        <taxon>Murinocardiopsis</taxon>
    </lineage>
</organism>
<keyword evidence="4" id="KW-1185">Reference proteome</keyword>
<proteinExistence type="predicted"/>
<dbReference type="InterPro" id="IPR011990">
    <property type="entry name" value="TPR-like_helical_dom_sf"/>
</dbReference>
<gene>
    <name evidence="3" type="ORF">CLV63_13172</name>
</gene>
<comment type="caution">
    <text evidence="3">The sequence shown here is derived from an EMBL/GenBank/DDBJ whole genome shotgun (WGS) entry which is preliminary data.</text>
</comment>
<dbReference type="PROSITE" id="PS50943">
    <property type="entry name" value="HTH_CROC1"/>
    <property type="match status" value="1"/>
</dbReference>
<feature type="domain" description="HTH cro/C1-type" evidence="2">
    <location>
        <begin position="15"/>
        <end position="65"/>
    </location>
</feature>
<dbReference type="PANTHER" id="PTHR46797">
    <property type="entry name" value="HTH-TYPE TRANSCRIPTIONAL REGULATOR"/>
    <property type="match status" value="1"/>
</dbReference>
<dbReference type="GO" id="GO:0003677">
    <property type="term" value="F:DNA binding"/>
    <property type="evidence" value="ECO:0007669"/>
    <property type="project" value="UniProtKB-KW"/>
</dbReference>
<dbReference type="Gene3D" id="1.10.260.40">
    <property type="entry name" value="lambda repressor-like DNA-binding domains"/>
    <property type="match status" value="1"/>
</dbReference>
<dbReference type="InterPro" id="IPR050807">
    <property type="entry name" value="TransReg_Diox_bact_type"/>
</dbReference>
<evidence type="ECO:0000256" key="1">
    <source>
        <dbReference type="ARBA" id="ARBA00023125"/>
    </source>
</evidence>
<keyword evidence="1 3" id="KW-0238">DNA-binding</keyword>
<dbReference type="GO" id="GO:0005829">
    <property type="term" value="C:cytosol"/>
    <property type="evidence" value="ECO:0007669"/>
    <property type="project" value="TreeGrafter"/>
</dbReference>
<accession>A0A2P8CRD2</accession>
<dbReference type="InterPro" id="IPR010982">
    <property type="entry name" value="Lambda_DNA-bd_dom_sf"/>
</dbReference>
<dbReference type="PANTHER" id="PTHR46797:SF1">
    <property type="entry name" value="METHYLPHOSPHONATE SYNTHASE"/>
    <property type="match status" value="1"/>
</dbReference>
<dbReference type="GO" id="GO:0003700">
    <property type="term" value="F:DNA-binding transcription factor activity"/>
    <property type="evidence" value="ECO:0007669"/>
    <property type="project" value="TreeGrafter"/>
</dbReference>
<protein>
    <submittedName>
        <fullName evidence="3">DNA-binding XRE family transcriptional regulator</fullName>
    </submittedName>
</protein>
<dbReference type="AlphaFoldDB" id="A0A2P8CRD2"/>
<evidence type="ECO:0000313" key="3">
    <source>
        <dbReference type="EMBL" id="PSK87519.1"/>
    </source>
</evidence>
<dbReference type="OrthoDB" id="3504495at2"/>
<dbReference type="SUPFAM" id="SSF47413">
    <property type="entry name" value="lambda repressor-like DNA-binding domains"/>
    <property type="match status" value="1"/>
</dbReference>
<evidence type="ECO:0000313" key="4">
    <source>
        <dbReference type="Proteomes" id="UP000240542"/>
    </source>
</evidence>
<dbReference type="EMBL" id="PYGA01000031">
    <property type="protein sequence ID" value="PSK87519.1"/>
    <property type="molecule type" value="Genomic_DNA"/>
</dbReference>
<name>A0A2P8CRD2_9ACTN</name>
<dbReference type="Pfam" id="PF13560">
    <property type="entry name" value="HTH_31"/>
    <property type="match status" value="1"/>
</dbReference>